<dbReference type="OrthoDB" id="5296692at2"/>
<dbReference type="Pfam" id="PF11943">
    <property type="entry name" value="DUF3460"/>
    <property type="match status" value="1"/>
</dbReference>
<dbReference type="Proteomes" id="UP000297729">
    <property type="component" value="Unassembled WGS sequence"/>
</dbReference>
<reference evidence="1 2" key="1">
    <citation type="submission" date="2019-03" db="EMBL/GenBank/DDBJ databases">
        <title>Draft Genome Sequence of Duganella callidus sp. nov., a Novel Duganella Species Isolated from Cultivated Soil.</title>
        <authorList>
            <person name="Raths R."/>
            <person name="Peta V."/>
            <person name="Bucking H."/>
        </authorList>
    </citation>
    <scope>NUCLEOTIDE SEQUENCE [LARGE SCALE GENOMIC DNA]</scope>
    <source>
        <strain evidence="1 2">DN04</strain>
    </source>
</reference>
<comment type="caution">
    <text evidence="1">The sequence shown here is derived from an EMBL/GenBank/DDBJ whole genome shotgun (WGS) entry which is preliminary data.</text>
</comment>
<accession>A0A4Y9SKP1</accession>
<evidence type="ECO:0000313" key="1">
    <source>
        <dbReference type="EMBL" id="TFW23618.1"/>
    </source>
</evidence>
<organism evidence="1 2">
    <name type="scientific">Duganella callida</name>
    <dbReference type="NCBI Taxonomy" id="2561932"/>
    <lineage>
        <taxon>Bacteria</taxon>
        <taxon>Pseudomonadati</taxon>
        <taxon>Pseudomonadota</taxon>
        <taxon>Betaproteobacteria</taxon>
        <taxon>Burkholderiales</taxon>
        <taxon>Oxalobacteraceae</taxon>
        <taxon>Telluria group</taxon>
        <taxon>Duganella</taxon>
    </lineage>
</organism>
<sequence length="63" mass="7739">MMKTKRYVSEFEQFMDGFLRQHPEVGRDQQLGWRIWWERPVSMRQVDSESAANSATRRSYYYD</sequence>
<keyword evidence="2" id="KW-1185">Reference proteome</keyword>
<protein>
    <submittedName>
        <fullName evidence="1">DUF3460 family protein</fullName>
    </submittedName>
</protein>
<name>A0A4Y9SKP1_9BURK</name>
<dbReference type="InterPro" id="IPR021853">
    <property type="entry name" value="DUF3460"/>
</dbReference>
<dbReference type="RefSeq" id="WP_135201639.1">
    <property type="nucleotide sequence ID" value="NZ_SPVG01000105.1"/>
</dbReference>
<dbReference type="AlphaFoldDB" id="A0A4Y9SKP1"/>
<dbReference type="EMBL" id="SPVG01000105">
    <property type="protein sequence ID" value="TFW23618.1"/>
    <property type="molecule type" value="Genomic_DNA"/>
</dbReference>
<gene>
    <name evidence="1" type="ORF">E4L98_11170</name>
</gene>
<evidence type="ECO:0000313" key="2">
    <source>
        <dbReference type="Proteomes" id="UP000297729"/>
    </source>
</evidence>
<proteinExistence type="predicted"/>